<sequence length="122" mass="13936">MDSKKNDYKINDLINKSEDELYELIGKELDDSFISEGAEQLILRGKVWLKKNEKNLAKIICTKSIYLFTKNENMEIPILALYLKEIIEASTDIKIAVPTSIVSLIVVKQGLNKLCKTTWSDL</sequence>
<protein>
    <submittedName>
        <fullName evidence="1">Uncharacterized protein</fullName>
    </submittedName>
</protein>
<accession>A0ABT8WCV8</accession>
<dbReference type="Proteomes" id="UP001176883">
    <property type="component" value="Unassembled WGS sequence"/>
</dbReference>
<reference evidence="1" key="1">
    <citation type="submission" date="2023-07" db="EMBL/GenBank/DDBJ databases">
        <title>Two novel species in the genus Flavivirga.</title>
        <authorList>
            <person name="Kwon K."/>
        </authorList>
    </citation>
    <scope>NUCLEOTIDE SEQUENCE</scope>
    <source>
        <strain evidence="1">KCTC 52353</strain>
    </source>
</reference>
<gene>
    <name evidence="1" type="ORF">Q4Q35_13880</name>
</gene>
<proteinExistence type="predicted"/>
<dbReference type="RefSeq" id="WP_303278596.1">
    <property type="nucleotide sequence ID" value="NZ_JAUOEK010000139.1"/>
</dbReference>
<comment type="caution">
    <text evidence="1">The sequence shown here is derived from an EMBL/GenBank/DDBJ whole genome shotgun (WGS) entry which is preliminary data.</text>
</comment>
<organism evidence="1 2">
    <name type="scientific">Flavivirga aquimarina</name>
    <dbReference type="NCBI Taxonomy" id="2027862"/>
    <lineage>
        <taxon>Bacteria</taxon>
        <taxon>Pseudomonadati</taxon>
        <taxon>Bacteroidota</taxon>
        <taxon>Flavobacteriia</taxon>
        <taxon>Flavobacteriales</taxon>
        <taxon>Flavobacteriaceae</taxon>
        <taxon>Flavivirga</taxon>
    </lineage>
</organism>
<evidence type="ECO:0000313" key="1">
    <source>
        <dbReference type="EMBL" id="MDO5970897.1"/>
    </source>
</evidence>
<evidence type="ECO:0000313" key="2">
    <source>
        <dbReference type="Proteomes" id="UP001176883"/>
    </source>
</evidence>
<name>A0ABT8WCV8_9FLAO</name>
<keyword evidence="2" id="KW-1185">Reference proteome</keyword>
<dbReference type="EMBL" id="JAUOEK010000139">
    <property type="protein sequence ID" value="MDO5970897.1"/>
    <property type="molecule type" value="Genomic_DNA"/>
</dbReference>